<dbReference type="Proteomes" id="UP001610444">
    <property type="component" value="Unassembled WGS sequence"/>
</dbReference>
<gene>
    <name evidence="10" type="ORF">BJX68DRAFT_256635</name>
</gene>
<keyword evidence="5" id="KW-0186">Copper</keyword>
<evidence type="ECO:0000256" key="6">
    <source>
        <dbReference type="SAM" id="Phobius"/>
    </source>
</evidence>
<keyword evidence="6" id="KW-0472">Membrane</keyword>
<sequence>MLLDWFTWHCEYVPWPLCWEVKGHSLTHIIHAFSALNVTQGDGIIANVYNGLENQTTSVHWHGIFQNGTTHMDCAPAVTHCGIAPGSSFTYNFTVDQAGTYWYHSHTRGQYPDGLRQALIITDPVNPYLGQYEEEQAITLSDWYHDQLLDLLEKFISLTNPTGAEPNFTVSIKPGKTYLFLLVNIGAFASQRFWIEGHSMRVVEVDGVWTNPLEANMLYISVAQRYRYNDEADRAPAAPIRTFDTVDDMDLVPTDGLALYPRPNHGRNTNAFILAKGEIVDIVLNNDDTGKHPFHLHGHGFQVITPPSGHFVIRKGIWLFHCHIEWHMASGLAATMIEAPLDLQRTLAIPRNHYQACYGTRTPTEGNAAEPLPDGFTVRGIIALIFSCIAVILGLATIV</sequence>
<feature type="domain" description="Plastocyanin-like" evidence="8">
    <location>
        <begin position="315"/>
        <end position="340"/>
    </location>
</feature>
<dbReference type="InterPro" id="IPR045087">
    <property type="entry name" value="Cu-oxidase_fam"/>
</dbReference>
<dbReference type="PROSITE" id="PS00079">
    <property type="entry name" value="MULTICOPPER_OXIDASE1"/>
    <property type="match status" value="2"/>
</dbReference>
<dbReference type="InterPro" id="IPR001117">
    <property type="entry name" value="Cu-oxidase_2nd"/>
</dbReference>
<dbReference type="InterPro" id="IPR011706">
    <property type="entry name" value="Cu-oxidase_C"/>
</dbReference>
<proteinExistence type="inferred from homology"/>
<dbReference type="PANTHER" id="PTHR11709:SF361">
    <property type="entry name" value="IRON TRANSPORT MULTICOPPER OXIDASE FET3"/>
    <property type="match status" value="1"/>
</dbReference>
<evidence type="ECO:0000259" key="7">
    <source>
        <dbReference type="Pfam" id="PF00394"/>
    </source>
</evidence>
<keyword evidence="2" id="KW-0479">Metal-binding</keyword>
<dbReference type="GeneID" id="98158374"/>
<evidence type="ECO:0000259" key="8">
    <source>
        <dbReference type="Pfam" id="PF07731"/>
    </source>
</evidence>
<dbReference type="Gene3D" id="2.60.40.420">
    <property type="entry name" value="Cupredoxins - blue copper proteins"/>
    <property type="match status" value="4"/>
</dbReference>
<dbReference type="Pfam" id="PF00394">
    <property type="entry name" value="Cu-oxidase"/>
    <property type="match status" value="1"/>
</dbReference>
<keyword evidence="11" id="KW-1185">Reference proteome</keyword>
<dbReference type="PROSITE" id="PS00080">
    <property type="entry name" value="MULTICOPPER_OXIDASE2"/>
    <property type="match status" value="1"/>
</dbReference>
<reference evidence="10 11" key="1">
    <citation type="submission" date="2024-07" db="EMBL/GenBank/DDBJ databases">
        <title>Section-level genome sequencing and comparative genomics of Aspergillus sections Usti and Cavernicolus.</title>
        <authorList>
            <consortium name="Lawrence Berkeley National Laboratory"/>
            <person name="Nybo J.L."/>
            <person name="Vesth T.C."/>
            <person name="Theobald S."/>
            <person name="Frisvad J.C."/>
            <person name="Larsen T.O."/>
            <person name="Kjaerboelling I."/>
            <person name="Rothschild-Mancinelli K."/>
            <person name="Lyhne E.K."/>
            <person name="Kogle M.E."/>
            <person name="Barry K."/>
            <person name="Clum A."/>
            <person name="Na H."/>
            <person name="Ledsgaard L."/>
            <person name="Lin J."/>
            <person name="Lipzen A."/>
            <person name="Kuo A."/>
            <person name="Riley R."/>
            <person name="Mondo S."/>
            <person name="LaButti K."/>
            <person name="Haridas S."/>
            <person name="Pangalinan J."/>
            <person name="Salamov A.A."/>
            <person name="Simmons B.A."/>
            <person name="Magnuson J.K."/>
            <person name="Chen J."/>
            <person name="Drula E."/>
            <person name="Henrissat B."/>
            <person name="Wiebenga A."/>
            <person name="Lubbers R.J."/>
            <person name="Gomes A.C."/>
            <person name="Macurrencykelacurrency M.R."/>
            <person name="Stajich J."/>
            <person name="Grigoriev I.V."/>
            <person name="Mortensen U.H."/>
            <person name="De vries R.P."/>
            <person name="Baker S.E."/>
            <person name="Andersen M.R."/>
        </authorList>
    </citation>
    <scope>NUCLEOTIDE SEQUENCE [LARGE SCALE GENOMIC DNA]</scope>
    <source>
        <strain evidence="10 11">CBS 756.74</strain>
    </source>
</reference>
<keyword evidence="4" id="KW-0560">Oxidoreductase</keyword>
<name>A0ABR4K0M0_9EURO</name>
<organism evidence="10 11">
    <name type="scientific">Aspergillus pseudodeflectus</name>
    <dbReference type="NCBI Taxonomy" id="176178"/>
    <lineage>
        <taxon>Eukaryota</taxon>
        <taxon>Fungi</taxon>
        <taxon>Dikarya</taxon>
        <taxon>Ascomycota</taxon>
        <taxon>Pezizomycotina</taxon>
        <taxon>Eurotiomycetes</taxon>
        <taxon>Eurotiomycetidae</taxon>
        <taxon>Eurotiales</taxon>
        <taxon>Aspergillaceae</taxon>
        <taxon>Aspergillus</taxon>
        <taxon>Aspergillus subgen. Nidulantes</taxon>
    </lineage>
</organism>
<dbReference type="PANTHER" id="PTHR11709">
    <property type="entry name" value="MULTI-COPPER OXIDASE"/>
    <property type="match status" value="1"/>
</dbReference>
<dbReference type="EMBL" id="JBFXLR010000035">
    <property type="protein sequence ID" value="KAL2845749.1"/>
    <property type="molecule type" value="Genomic_DNA"/>
</dbReference>
<dbReference type="CDD" id="cd13877">
    <property type="entry name" value="CuRO_2_Fet3p_like"/>
    <property type="match status" value="1"/>
</dbReference>
<evidence type="ECO:0000313" key="10">
    <source>
        <dbReference type="EMBL" id="KAL2845749.1"/>
    </source>
</evidence>
<evidence type="ECO:0000256" key="3">
    <source>
        <dbReference type="ARBA" id="ARBA00022729"/>
    </source>
</evidence>
<dbReference type="InterPro" id="IPR044130">
    <property type="entry name" value="CuRO_2_Fet3-like"/>
</dbReference>
<dbReference type="RefSeq" id="XP_070896772.1">
    <property type="nucleotide sequence ID" value="XM_071043210.1"/>
</dbReference>
<dbReference type="InterPro" id="IPR011707">
    <property type="entry name" value="Cu-oxidase-like_N"/>
</dbReference>
<comment type="caution">
    <text evidence="10">The sequence shown here is derived from an EMBL/GenBank/DDBJ whole genome shotgun (WGS) entry which is preliminary data.</text>
</comment>
<accession>A0ABR4K0M0</accession>
<dbReference type="Pfam" id="PF07731">
    <property type="entry name" value="Cu-oxidase_2"/>
    <property type="match status" value="2"/>
</dbReference>
<feature type="domain" description="Plastocyanin-like" evidence="9">
    <location>
        <begin position="35"/>
        <end position="124"/>
    </location>
</feature>
<dbReference type="Pfam" id="PF07732">
    <property type="entry name" value="Cu-oxidase_3"/>
    <property type="match status" value="1"/>
</dbReference>
<feature type="domain" description="Plastocyanin-like" evidence="7">
    <location>
        <begin position="135"/>
        <end position="227"/>
    </location>
</feature>
<dbReference type="InterPro" id="IPR033138">
    <property type="entry name" value="Cu_oxidase_CS"/>
</dbReference>
<feature type="domain" description="Plastocyanin-like" evidence="8">
    <location>
        <begin position="264"/>
        <end position="305"/>
    </location>
</feature>
<evidence type="ECO:0000256" key="5">
    <source>
        <dbReference type="ARBA" id="ARBA00023008"/>
    </source>
</evidence>
<evidence type="ECO:0000259" key="9">
    <source>
        <dbReference type="Pfam" id="PF07732"/>
    </source>
</evidence>
<protein>
    <submittedName>
        <fullName evidence="10">Cupredoxin</fullName>
    </submittedName>
</protein>
<keyword evidence="6" id="KW-0812">Transmembrane</keyword>
<comment type="similarity">
    <text evidence="1">Belongs to the multicopper oxidase family.</text>
</comment>
<keyword evidence="6" id="KW-1133">Transmembrane helix</keyword>
<dbReference type="InterPro" id="IPR008972">
    <property type="entry name" value="Cupredoxin"/>
</dbReference>
<evidence type="ECO:0000313" key="11">
    <source>
        <dbReference type="Proteomes" id="UP001610444"/>
    </source>
</evidence>
<evidence type="ECO:0000256" key="1">
    <source>
        <dbReference type="ARBA" id="ARBA00010609"/>
    </source>
</evidence>
<dbReference type="InterPro" id="IPR002355">
    <property type="entry name" value="Cu_oxidase_Cu_BS"/>
</dbReference>
<dbReference type="SUPFAM" id="SSF49503">
    <property type="entry name" value="Cupredoxins"/>
    <property type="match status" value="3"/>
</dbReference>
<evidence type="ECO:0000256" key="4">
    <source>
        <dbReference type="ARBA" id="ARBA00023002"/>
    </source>
</evidence>
<keyword evidence="3" id="KW-0732">Signal</keyword>
<feature type="transmembrane region" description="Helical" evidence="6">
    <location>
        <begin position="376"/>
        <end position="398"/>
    </location>
</feature>
<evidence type="ECO:0000256" key="2">
    <source>
        <dbReference type="ARBA" id="ARBA00022723"/>
    </source>
</evidence>